<dbReference type="EMBL" id="VSRR010007962">
    <property type="protein sequence ID" value="MPC47855.1"/>
    <property type="molecule type" value="Genomic_DNA"/>
</dbReference>
<reference evidence="1 2" key="1">
    <citation type="submission" date="2019-05" db="EMBL/GenBank/DDBJ databases">
        <title>Another draft genome of Portunus trituberculatus and its Hox gene families provides insights of decapod evolution.</title>
        <authorList>
            <person name="Jeong J.-H."/>
            <person name="Song I."/>
            <person name="Kim S."/>
            <person name="Choi T."/>
            <person name="Kim D."/>
            <person name="Ryu S."/>
            <person name="Kim W."/>
        </authorList>
    </citation>
    <scope>NUCLEOTIDE SEQUENCE [LARGE SCALE GENOMIC DNA]</scope>
    <source>
        <tissue evidence="1">Muscle</tissue>
    </source>
</reference>
<gene>
    <name evidence="1" type="ORF">E2C01_041614</name>
</gene>
<dbReference type="Proteomes" id="UP000324222">
    <property type="component" value="Unassembled WGS sequence"/>
</dbReference>
<keyword evidence="2" id="KW-1185">Reference proteome</keyword>
<evidence type="ECO:0000313" key="1">
    <source>
        <dbReference type="EMBL" id="MPC47855.1"/>
    </source>
</evidence>
<proteinExistence type="predicted"/>
<accession>A0A5B7FR44</accession>
<sequence>MEKECKTFEEAAALADKLMLSSRERYPHSQRLGIGQPNQFHPRGKREATGAFRNLLPLLLTQQFLTDVNIVAGLGTRQSSVGSVYMMVTLITPIFLMPINPRAEALRNAKPIDLINHFSQVEDHSGSVGRSLMATSLGRSMKFSFPQGKYFVEKDPIFREGAQRQRVQN</sequence>
<protein>
    <submittedName>
        <fullName evidence="1">Uncharacterized protein</fullName>
    </submittedName>
</protein>
<organism evidence="1 2">
    <name type="scientific">Portunus trituberculatus</name>
    <name type="common">Swimming crab</name>
    <name type="synonym">Neptunus trituberculatus</name>
    <dbReference type="NCBI Taxonomy" id="210409"/>
    <lineage>
        <taxon>Eukaryota</taxon>
        <taxon>Metazoa</taxon>
        <taxon>Ecdysozoa</taxon>
        <taxon>Arthropoda</taxon>
        <taxon>Crustacea</taxon>
        <taxon>Multicrustacea</taxon>
        <taxon>Malacostraca</taxon>
        <taxon>Eumalacostraca</taxon>
        <taxon>Eucarida</taxon>
        <taxon>Decapoda</taxon>
        <taxon>Pleocyemata</taxon>
        <taxon>Brachyura</taxon>
        <taxon>Eubrachyura</taxon>
        <taxon>Portunoidea</taxon>
        <taxon>Portunidae</taxon>
        <taxon>Portuninae</taxon>
        <taxon>Portunus</taxon>
    </lineage>
</organism>
<comment type="caution">
    <text evidence="1">The sequence shown here is derived from an EMBL/GenBank/DDBJ whole genome shotgun (WGS) entry which is preliminary data.</text>
</comment>
<name>A0A5B7FR44_PORTR</name>
<evidence type="ECO:0000313" key="2">
    <source>
        <dbReference type="Proteomes" id="UP000324222"/>
    </source>
</evidence>
<dbReference type="AlphaFoldDB" id="A0A5B7FR44"/>